<name>A0A914D601_9BILA</name>
<dbReference type="Proteomes" id="UP000887540">
    <property type="component" value="Unplaced"/>
</dbReference>
<protein>
    <submittedName>
        <fullName evidence="4">Tudor-knot domain-containing protein</fullName>
    </submittedName>
</protein>
<dbReference type="SUPFAM" id="SSF54160">
    <property type="entry name" value="Chromo domain-like"/>
    <property type="match status" value="1"/>
</dbReference>
<evidence type="ECO:0000313" key="4">
    <source>
        <dbReference type="WBParaSite" id="ACRNAN_scaffold1970.g21314.t1"/>
    </source>
</evidence>
<dbReference type="Pfam" id="PF11717">
    <property type="entry name" value="Tudor-knot"/>
    <property type="match status" value="1"/>
</dbReference>
<dbReference type="Gene3D" id="2.30.30.140">
    <property type="match status" value="1"/>
</dbReference>
<feature type="domain" description="Tudor-knot" evidence="2">
    <location>
        <begin position="110"/>
        <end position="153"/>
    </location>
</feature>
<accession>A0A914D601</accession>
<evidence type="ECO:0000256" key="1">
    <source>
        <dbReference type="SAM" id="MobiDB-lite"/>
    </source>
</evidence>
<dbReference type="InterPro" id="IPR025995">
    <property type="entry name" value="Tudor-knot"/>
</dbReference>
<dbReference type="WBParaSite" id="ACRNAN_scaffold1970.g21314.t1">
    <property type="protein sequence ID" value="ACRNAN_scaffold1970.g21314.t1"/>
    <property type="gene ID" value="ACRNAN_scaffold1970.g21314"/>
</dbReference>
<feature type="compositionally biased region" description="Basic and acidic residues" evidence="1">
    <location>
        <begin position="1"/>
        <end position="18"/>
    </location>
</feature>
<proteinExistence type="predicted"/>
<sequence>MSKLDFSEWNKPLKKEDSELFNPEVARRKQQERELQSMHNPDEPVPTSLNGDRKRKAPAKKIPKKAAKKKTIAQVQANNLEEESEEDEKVLNIVEEEDERENVLPTYKYEVGQQVLCFYDGFYYPAKIMKIFDVDGNSVYSIHYEGWNKRYDESIFEKDTPTRFLEFTPANVKKCKTEVEAAKGSKKKKSKN</sequence>
<dbReference type="InterPro" id="IPR016197">
    <property type="entry name" value="Chromo-like_dom_sf"/>
</dbReference>
<feature type="region of interest" description="Disordered" evidence="1">
    <location>
        <begin position="1"/>
        <end position="68"/>
    </location>
</feature>
<feature type="compositionally biased region" description="Basic residues" evidence="1">
    <location>
        <begin position="53"/>
        <end position="68"/>
    </location>
</feature>
<evidence type="ECO:0000259" key="2">
    <source>
        <dbReference type="Pfam" id="PF11717"/>
    </source>
</evidence>
<keyword evidence="3" id="KW-1185">Reference proteome</keyword>
<evidence type="ECO:0000313" key="3">
    <source>
        <dbReference type="Proteomes" id="UP000887540"/>
    </source>
</evidence>
<reference evidence="4" key="1">
    <citation type="submission" date="2022-11" db="UniProtKB">
        <authorList>
            <consortium name="WormBaseParasite"/>
        </authorList>
    </citation>
    <scope>IDENTIFICATION</scope>
</reference>
<dbReference type="AlphaFoldDB" id="A0A914D601"/>
<feature type="compositionally biased region" description="Basic and acidic residues" evidence="1">
    <location>
        <begin position="25"/>
        <end position="42"/>
    </location>
</feature>
<organism evidence="3 4">
    <name type="scientific">Acrobeloides nanus</name>
    <dbReference type="NCBI Taxonomy" id="290746"/>
    <lineage>
        <taxon>Eukaryota</taxon>
        <taxon>Metazoa</taxon>
        <taxon>Ecdysozoa</taxon>
        <taxon>Nematoda</taxon>
        <taxon>Chromadorea</taxon>
        <taxon>Rhabditida</taxon>
        <taxon>Tylenchina</taxon>
        <taxon>Cephalobomorpha</taxon>
        <taxon>Cephaloboidea</taxon>
        <taxon>Cephalobidae</taxon>
        <taxon>Acrobeloides</taxon>
    </lineage>
</organism>